<dbReference type="AlphaFoldDB" id="A0AAV5W1E9"/>
<evidence type="ECO:0000313" key="7">
    <source>
        <dbReference type="Proteomes" id="UP001432322"/>
    </source>
</evidence>
<evidence type="ECO:0000256" key="1">
    <source>
        <dbReference type="ARBA" id="ARBA00022771"/>
    </source>
</evidence>
<reference evidence="6" key="1">
    <citation type="submission" date="2023-10" db="EMBL/GenBank/DDBJ databases">
        <title>Genome assembly of Pristionchus species.</title>
        <authorList>
            <person name="Yoshida K."/>
            <person name="Sommer R.J."/>
        </authorList>
    </citation>
    <scope>NUCLEOTIDE SEQUENCE</scope>
    <source>
        <strain evidence="6">RS5133</strain>
    </source>
</reference>
<dbReference type="InterPro" id="IPR013083">
    <property type="entry name" value="Znf_RING/FYVE/PHD"/>
</dbReference>
<dbReference type="Gene3D" id="3.30.40.10">
    <property type="entry name" value="Zinc/RING finger domain, C3HC4 (zinc finger)"/>
    <property type="match status" value="1"/>
</dbReference>
<feature type="domain" description="RING-type" evidence="5">
    <location>
        <begin position="106"/>
        <end position="147"/>
    </location>
</feature>
<keyword evidence="7" id="KW-1185">Reference proteome</keyword>
<dbReference type="Proteomes" id="UP001432322">
    <property type="component" value="Unassembled WGS sequence"/>
</dbReference>
<evidence type="ECO:0000256" key="3">
    <source>
        <dbReference type="PROSITE-ProRule" id="PRU00175"/>
    </source>
</evidence>
<name>A0AAV5W1E9_9BILA</name>
<protein>
    <recommendedName>
        <fullName evidence="5">RING-type domain-containing protein</fullName>
    </recommendedName>
</protein>
<evidence type="ECO:0000259" key="5">
    <source>
        <dbReference type="PROSITE" id="PS50089"/>
    </source>
</evidence>
<organism evidence="6 7">
    <name type="scientific">Pristionchus fissidentatus</name>
    <dbReference type="NCBI Taxonomy" id="1538716"/>
    <lineage>
        <taxon>Eukaryota</taxon>
        <taxon>Metazoa</taxon>
        <taxon>Ecdysozoa</taxon>
        <taxon>Nematoda</taxon>
        <taxon>Chromadorea</taxon>
        <taxon>Rhabditida</taxon>
        <taxon>Rhabditina</taxon>
        <taxon>Diplogasteromorpha</taxon>
        <taxon>Diplogasteroidea</taxon>
        <taxon>Neodiplogasteridae</taxon>
        <taxon>Pristionchus</taxon>
    </lineage>
</organism>
<feature type="coiled-coil region" evidence="4">
    <location>
        <begin position="2"/>
        <end position="44"/>
    </location>
</feature>
<comment type="caution">
    <text evidence="6">The sequence shown here is derived from an EMBL/GenBank/DDBJ whole genome shotgun (WGS) entry which is preliminary data.</text>
</comment>
<proteinExistence type="predicted"/>
<dbReference type="Pfam" id="PF13920">
    <property type="entry name" value="zf-C3HC4_3"/>
    <property type="match status" value="1"/>
</dbReference>
<evidence type="ECO:0000256" key="2">
    <source>
        <dbReference type="ARBA" id="ARBA00022833"/>
    </source>
</evidence>
<gene>
    <name evidence="6" type="ORF">PFISCL1PPCAC_16954</name>
</gene>
<sequence>TEQSLNEMVEAFEVRLAELTRLGIQEIRREREQTRRNNREEVLAELGLPYGFQGDARDYFVNRSWAYMPHDPPTIMTKETKNKISEMRNVDSERDAQSRGIVAYKCGICLTTNPLKKAAYTKCGHTSCFPCAEEHSYSPIPTCPFCRKDGSFVALFEEFSEKIEQ</sequence>
<dbReference type="CDD" id="cd16449">
    <property type="entry name" value="RING-HC"/>
    <property type="match status" value="1"/>
</dbReference>
<accession>A0AAV5W1E9</accession>
<dbReference type="PROSITE" id="PS50089">
    <property type="entry name" value="ZF_RING_2"/>
    <property type="match status" value="1"/>
</dbReference>
<keyword evidence="1 3" id="KW-0863">Zinc-finger</keyword>
<dbReference type="EMBL" id="BTSY01000004">
    <property type="protein sequence ID" value="GMT25657.1"/>
    <property type="molecule type" value="Genomic_DNA"/>
</dbReference>
<keyword evidence="1 3" id="KW-0479">Metal-binding</keyword>
<dbReference type="PANTHER" id="PTHR16450:SF1">
    <property type="entry name" value="PROTEIN CBG12045"/>
    <property type="match status" value="1"/>
</dbReference>
<keyword evidence="4" id="KW-0175">Coiled coil</keyword>
<evidence type="ECO:0000313" key="6">
    <source>
        <dbReference type="EMBL" id="GMT25657.1"/>
    </source>
</evidence>
<keyword evidence="2" id="KW-0862">Zinc</keyword>
<feature type="non-terminal residue" evidence="6">
    <location>
        <position position="1"/>
    </location>
</feature>
<dbReference type="GO" id="GO:0008270">
    <property type="term" value="F:zinc ion binding"/>
    <property type="evidence" value="ECO:0007669"/>
    <property type="project" value="UniProtKB-KW"/>
</dbReference>
<evidence type="ECO:0000256" key="4">
    <source>
        <dbReference type="SAM" id="Coils"/>
    </source>
</evidence>
<dbReference type="PANTHER" id="PTHR16450">
    <property type="entry name" value="RING FINGER PROTEIN 186"/>
    <property type="match status" value="1"/>
</dbReference>
<dbReference type="SMART" id="SM00184">
    <property type="entry name" value="RING"/>
    <property type="match status" value="1"/>
</dbReference>
<dbReference type="SUPFAM" id="SSF57850">
    <property type="entry name" value="RING/U-box"/>
    <property type="match status" value="1"/>
</dbReference>
<dbReference type="InterPro" id="IPR001841">
    <property type="entry name" value="Znf_RING"/>
</dbReference>